<gene>
    <name evidence="1" type="ORF">AVEN_206906_1</name>
</gene>
<dbReference type="Proteomes" id="UP000499080">
    <property type="component" value="Unassembled WGS sequence"/>
</dbReference>
<organism evidence="1 2">
    <name type="scientific">Araneus ventricosus</name>
    <name type="common">Orbweaver spider</name>
    <name type="synonym">Epeira ventricosa</name>
    <dbReference type="NCBI Taxonomy" id="182803"/>
    <lineage>
        <taxon>Eukaryota</taxon>
        <taxon>Metazoa</taxon>
        <taxon>Ecdysozoa</taxon>
        <taxon>Arthropoda</taxon>
        <taxon>Chelicerata</taxon>
        <taxon>Arachnida</taxon>
        <taxon>Araneae</taxon>
        <taxon>Araneomorphae</taxon>
        <taxon>Entelegynae</taxon>
        <taxon>Araneoidea</taxon>
        <taxon>Araneidae</taxon>
        <taxon>Araneus</taxon>
    </lineage>
</organism>
<reference evidence="1 2" key="1">
    <citation type="journal article" date="2019" name="Sci. Rep.">
        <title>Orb-weaving spider Araneus ventricosus genome elucidates the spidroin gene catalogue.</title>
        <authorList>
            <person name="Kono N."/>
            <person name="Nakamura H."/>
            <person name="Ohtoshi R."/>
            <person name="Moran D.A.P."/>
            <person name="Shinohara A."/>
            <person name="Yoshida Y."/>
            <person name="Fujiwara M."/>
            <person name="Mori M."/>
            <person name="Tomita M."/>
            <person name="Arakawa K."/>
        </authorList>
    </citation>
    <scope>NUCLEOTIDE SEQUENCE [LARGE SCALE GENOMIC DNA]</scope>
</reference>
<dbReference type="AlphaFoldDB" id="A0A4Y2VMF5"/>
<evidence type="ECO:0000313" key="1">
    <source>
        <dbReference type="EMBL" id="GBO24870.1"/>
    </source>
</evidence>
<sequence length="108" mass="12388">MVIFRYNRREDSGICRIGGPGFRSPLRRILPRVMSDVPYYCFESPPFSASFRLLASSSIQGRDENHSSLNLGYTLGDQKFSLKLLQKLLGYNRTVRPGVLMNEDNSRR</sequence>
<accession>A0A4Y2VMF5</accession>
<proteinExistence type="predicted"/>
<keyword evidence="2" id="KW-1185">Reference proteome</keyword>
<dbReference type="EMBL" id="BGPR01047841">
    <property type="protein sequence ID" value="GBO24870.1"/>
    <property type="molecule type" value="Genomic_DNA"/>
</dbReference>
<protein>
    <submittedName>
        <fullName evidence="1">Uncharacterized protein</fullName>
    </submittedName>
</protein>
<comment type="caution">
    <text evidence="1">The sequence shown here is derived from an EMBL/GenBank/DDBJ whole genome shotgun (WGS) entry which is preliminary data.</text>
</comment>
<name>A0A4Y2VMF5_ARAVE</name>
<evidence type="ECO:0000313" key="2">
    <source>
        <dbReference type="Proteomes" id="UP000499080"/>
    </source>
</evidence>